<protein>
    <submittedName>
        <fullName evidence="1">7882_t:CDS:1</fullName>
    </submittedName>
</protein>
<accession>A0A9W4T5J3</accession>
<sequence>TRVPRSKVYTRTIQIDDDLLQYIDTFSKDSTKEIREALYFPHPRPCENSSPLIDFAYKHVRSTVNDCMTVIWARLCEWAVICISIDILYIPKFYD</sequence>
<evidence type="ECO:0000313" key="2">
    <source>
        <dbReference type="Proteomes" id="UP001153678"/>
    </source>
</evidence>
<proteinExistence type="predicted"/>
<keyword evidence="2" id="KW-1185">Reference proteome</keyword>
<name>A0A9W4T5J3_9GLOM</name>
<dbReference type="Proteomes" id="UP001153678">
    <property type="component" value="Unassembled WGS sequence"/>
</dbReference>
<feature type="non-terminal residue" evidence="1">
    <location>
        <position position="95"/>
    </location>
</feature>
<dbReference type="AlphaFoldDB" id="A0A9W4T5J3"/>
<organism evidence="1 2">
    <name type="scientific">Funneliformis geosporum</name>
    <dbReference type="NCBI Taxonomy" id="1117311"/>
    <lineage>
        <taxon>Eukaryota</taxon>
        <taxon>Fungi</taxon>
        <taxon>Fungi incertae sedis</taxon>
        <taxon>Mucoromycota</taxon>
        <taxon>Glomeromycotina</taxon>
        <taxon>Glomeromycetes</taxon>
        <taxon>Glomerales</taxon>
        <taxon>Glomeraceae</taxon>
        <taxon>Funneliformis</taxon>
    </lineage>
</organism>
<gene>
    <name evidence="1" type="ORF">FWILDA_LOCUS15662</name>
</gene>
<reference evidence="1" key="1">
    <citation type="submission" date="2022-08" db="EMBL/GenBank/DDBJ databases">
        <authorList>
            <person name="Kallberg Y."/>
            <person name="Tangrot J."/>
            <person name="Rosling A."/>
        </authorList>
    </citation>
    <scope>NUCLEOTIDE SEQUENCE</scope>
    <source>
        <strain evidence="1">Wild A</strain>
    </source>
</reference>
<comment type="caution">
    <text evidence="1">The sequence shown here is derived from an EMBL/GenBank/DDBJ whole genome shotgun (WGS) entry which is preliminary data.</text>
</comment>
<dbReference type="OrthoDB" id="2397721at2759"/>
<dbReference type="EMBL" id="CAMKVN010008535">
    <property type="protein sequence ID" value="CAI2192610.1"/>
    <property type="molecule type" value="Genomic_DNA"/>
</dbReference>
<evidence type="ECO:0000313" key="1">
    <source>
        <dbReference type="EMBL" id="CAI2192610.1"/>
    </source>
</evidence>